<evidence type="ECO:0000313" key="3">
    <source>
        <dbReference type="Proteomes" id="UP001159363"/>
    </source>
</evidence>
<comment type="caution">
    <text evidence="2">The sequence shown here is derived from an EMBL/GenBank/DDBJ whole genome shotgun (WGS) entry which is preliminary data.</text>
</comment>
<gene>
    <name evidence="2" type="ORF">PR048_005302</name>
</gene>
<evidence type="ECO:0000259" key="1">
    <source>
        <dbReference type="Pfam" id="PF00078"/>
    </source>
</evidence>
<dbReference type="Pfam" id="PF00078">
    <property type="entry name" value="RVT_1"/>
    <property type="match status" value="1"/>
</dbReference>
<protein>
    <recommendedName>
        <fullName evidence="1">Reverse transcriptase domain-containing protein</fullName>
    </recommendedName>
</protein>
<accession>A0ABQ9I7W5</accession>
<proteinExistence type="predicted"/>
<dbReference type="InterPro" id="IPR052560">
    <property type="entry name" value="RdDP_mobile_element"/>
</dbReference>
<dbReference type="PANTHER" id="PTHR36688:SF1">
    <property type="entry name" value="ENDONUCLEASE_EXONUCLEASE_PHOSPHATASE DOMAIN-CONTAINING PROTEIN"/>
    <property type="match status" value="1"/>
</dbReference>
<dbReference type="EMBL" id="JARBHB010000002">
    <property type="protein sequence ID" value="KAJ8892721.1"/>
    <property type="molecule type" value="Genomic_DNA"/>
</dbReference>
<dbReference type="PANTHER" id="PTHR36688">
    <property type="entry name" value="ENDO/EXONUCLEASE/PHOSPHATASE DOMAIN-CONTAINING PROTEIN"/>
    <property type="match status" value="1"/>
</dbReference>
<dbReference type="InterPro" id="IPR000477">
    <property type="entry name" value="RT_dom"/>
</dbReference>
<keyword evidence="3" id="KW-1185">Reference proteome</keyword>
<feature type="domain" description="Reverse transcriptase" evidence="1">
    <location>
        <begin position="80"/>
        <end position="167"/>
    </location>
</feature>
<name>A0ABQ9I7W5_9NEOP</name>
<reference evidence="2 3" key="1">
    <citation type="submission" date="2023-02" db="EMBL/GenBank/DDBJ databases">
        <title>LHISI_Scaffold_Assembly.</title>
        <authorList>
            <person name="Stuart O.P."/>
            <person name="Cleave R."/>
            <person name="Magrath M.J.L."/>
            <person name="Mikheyev A.S."/>
        </authorList>
    </citation>
    <scope>NUCLEOTIDE SEQUENCE [LARGE SCALE GENOMIC DNA]</scope>
    <source>
        <strain evidence="2">Daus_M_001</strain>
        <tissue evidence="2">Leg muscle</tissue>
    </source>
</reference>
<evidence type="ECO:0000313" key="2">
    <source>
        <dbReference type="EMBL" id="KAJ8892721.1"/>
    </source>
</evidence>
<dbReference type="Proteomes" id="UP001159363">
    <property type="component" value="Chromosome 2"/>
</dbReference>
<sequence length="193" mass="22326">METGKNNHFTQTWEKSCFPKTDIFEKILIKRIQKVVTQKRLLPNQQIGFRQHYSTKHATTRVAKYIITGNRKFHVALYEQLSSQKNIEVGVPQGSVLSLLLYALYTRDTPKCEGSSFTLYADDTVLYARDRKFAFAKTLLQGHAKKLEEYWAKWAIKINAAKSTLIIFSKSIKKDSNKIKLYGEELMTTHTTK</sequence>
<organism evidence="2 3">
    <name type="scientific">Dryococelus australis</name>
    <dbReference type="NCBI Taxonomy" id="614101"/>
    <lineage>
        <taxon>Eukaryota</taxon>
        <taxon>Metazoa</taxon>
        <taxon>Ecdysozoa</taxon>
        <taxon>Arthropoda</taxon>
        <taxon>Hexapoda</taxon>
        <taxon>Insecta</taxon>
        <taxon>Pterygota</taxon>
        <taxon>Neoptera</taxon>
        <taxon>Polyneoptera</taxon>
        <taxon>Phasmatodea</taxon>
        <taxon>Verophasmatodea</taxon>
        <taxon>Anareolatae</taxon>
        <taxon>Phasmatidae</taxon>
        <taxon>Eurycanthinae</taxon>
        <taxon>Dryococelus</taxon>
    </lineage>
</organism>